<accession>A0A834TWI0</accession>
<gene>
    <name evidence="2" type="ORF">G2W53_012096</name>
</gene>
<evidence type="ECO:0000256" key="1">
    <source>
        <dbReference type="SAM" id="MobiDB-lite"/>
    </source>
</evidence>
<dbReference type="Proteomes" id="UP000634136">
    <property type="component" value="Unassembled WGS sequence"/>
</dbReference>
<feature type="region of interest" description="Disordered" evidence="1">
    <location>
        <begin position="42"/>
        <end position="76"/>
    </location>
</feature>
<dbReference type="AlphaFoldDB" id="A0A834TWI0"/>
<organism evidence="2 3">
    <name type="scientific">Senna tora</name>
    <dbReference type="NCBI Taxonomy" id="362788"/>
    <lineage>
        <taxon>Eukaryota</taxon>
        <taxon>Viridiplantae</taxon>
        <taxon>Streptophyta</taxon>
        <taxon>Embryophyta</taxon>
        <taxon>Tracheophyta</taxon>
        <taxon>Spermatophyta</taxon>
        <taxon>Magnoliopsida</taxon>
        <taxon>eudicotyledons</taxon>
        <taxon>Gunneridae</taxon>
        <taxon>Pentapetalae</taxon>
        <taxon>rosids</taxon>
        <taxon>fabids</taxon>
        <taxon>Fabales</taxon>
        <taxon>Fabaceae</taxon>
        <taxon>Caesalpinioideae</taxon>
        <taxon>Cassia clade</taxon>
        <taxon>Senna</taxon>
    </lineage>
</organism>
<comment type="caution">
    <text evidence="2">The sequence shown here is derived from an EMBL/GenBank/DDBJ whole genome shotgun (WGS) entry which is preliminary data.</text>
</comment>
<reference evidence="2" key="1">
    <citation type="submission" date="2020-09" db="EMBL/GenBank/DDBJ databases">
        <title>Genome-Enabled Discovery of Anthraquinone Biosynthesis in Senna tora.</title>
        <authorList>
            <person name="Kang S.-H."/>
            <person name="Pandey R.P."/>
            <person name="Lee C.-M."/>
            <person name="Sim J.-S."/>
            <person name="Jeong J.-T."/>
            <person name="Choi B.-S."/>
            <person name="Jung M."/>
            <person name="Ginzburg D."/>
            <person name="Zhao K."/>
            <person name="Won S.Y."/>
            <person name="Oh T.-J."/>
            <person name="Yu Y."/>
            <person name="Kim N.-H."/>
            <person name="Lee O.R."/>
            <person name="Lee T.-H."/>
            <person name="Bashyal P."/>
            <person name="Kim T.-S."/>
            <person name="Lee W.-H."/>
            <person name="Kawkins C."/>
            <person name="Kim C.-K."/>
            <person name="Kim J.S."/>
            <person name="Ahn B.O."/>
            <person name="Rhee S.Y."/>
            <person name="Sohng J.K."/>
        </authorList>
    </citation>
    <scope>NUCLEOTIDE SEQUENCE</scope>
    <source>
        <tissue evidence="2">Leaf</tissue>
    </source>
</reference>
<protein>
    <submittedName>
        <fullName evidence="2">Uncharacterized protein</fullName>
    </submittedName>
</protein>
<feature type="region of interest" description="Disordered" evidence="1">
    <location>
        <begin position="1"/>
        <end position="25"/>
    </location>
</feature>
<proteinExistence type="predicted"/>
<evidence type="ECO:0000313" key="3">
    <source>
        <dbReference type="Proteomes" id="UP000634136"/>
    </source>
</evidence>
<feature type="compositionally biased region" description="Low complexity" evidence="1">
    <location>
        <begin position="50"/>
        <end position="63"/>
    </location>
</feature>
<evidence type="ECO:0000313" key="2">
    <source>
        <dbReference type="EMBL" id="KAF7829763.1"/>
    </source>
</evidence>
<dbReference type="EMBL" id="JAAIUW010000005">
    <property type="protein sequence ID" value="KAF7829763.1"/>
    <property type="molecule type" value="Genomic_DNA"/>
</dbReference>
<sequence>MESKSPTQGQGQGPEDSFLMEEPRTIRKEQYARMMAAMEKHMKNVKGKATHASSTAAESTGSEAPKEVAAGGKAPK</sequence>
<name>A0A834TWI0_9FABA</name>
<keyword evidence="3" id="KW-1185">Reference proteome</keyword>